<dbReference type="PROSITE" id="PS50005">
    <property type="entry name" value="TPR"/>
    <property type="match status" value="1"/>
</dbReference>
<comment type="caution">
    <text evidence="2">The sequence shown here is derived from an EMBL/GenBank/DDBJ whole genome shotgun (WGS) entry which is preliminary data.</text>
</comment>
<dbReference type="InterPro" id="IPR011990">
    <property type="entry name" value="TPR-like_helical_dom_sf"/>
</dbReference>
<reference evidence="2" key="1">
    <citation type="submission" date="2023-05" db="EMBL/GenBank/DDBJ databases">
        <authorList>
            <person name="Zhang X."/>
        </authorList>
    </citation>
    <scope>NUCLEOTIDE SEQUENCE</scope>
    <source>
        <strain evidence="2">YF14B1</strain>
    </source>
</reference>
<keyword evidence="1" id="KW-0802">TPR repeat</keyword>
<dbReference type="EMBL" id="JASJOS010000005">
    <property type="protein sequence ID" value="MDJ1481522.1"/>
    <property type="molecule type" value="Genomic_DNA"/>
</dbReference>
<dbReference type="SUPFAM" id="SSF48452">
    <property type="entry name" value="TPR-like"/>
    <property type="match status" value="1"/>
</dbReference>
<dbReference type="PANTHER" id="PTHR44809:SF1">
    <property type="entry name" value="PROTEIN O-MANNOSYL-TRANSFERASE TMTC1"/>
    <property type="match status" value="1"/>
</dbReference>
<evidence type="ECO:0000256" key="1">
    <source>
        <dbReference type="PROSITE-ProRule" id="PRU00339"/>
    </source>
</evidence>
<protein>
    <submittedName>
        <fullName evidence="2">Tetratricopeptide repeat protein</fullName>
    </submittedName>
</protein>
<sequence length="161" mass="18996">MTSRLEELYLEGEQAIKNGDFVEAIHKLEEMLSEDPQSCRAHNSLGWLYKTQLDEYERAEMHYKMCLKYAPNYPHAYWNYVYLLTDLERFDEALELMQKALHVSSVDKPSVHNRLGIINELQGNYDVAISCYKQAIRLSLSNDFIEDCKRNIERCEYKTTL</sequence>
<dbReference type="Pfam" id="PF13424">
    <property type="entry name" value="TPR_12"/>
    <property type="match status" value="1"/>
</dbReference>
<evidence type="ECO:0000313" key="2">
    <source>
        <dbReference type="EMBL" id="MDJ1481522.1"/>
    </source>
</evidence>
<proteinExistence type="predicted"/>
<dbReference type="SMART" id="SM00028">
    <property type="entry name" value="TPR"/>
    <property type="match status" value="4"/>
</dbReference>
<dbReference type="Gene3D" id="1.25.40.10">
    <property type="entry name" value="Tetratricopeptide repeat domain"/>
    <property type="match status" value="1"/>
</dbReference>
<dbReference type="InterPro" id="IPR019734">
    <property type="entry name" value="TPR_rpt"/>
</dbReference>
<gene>
    <name evidence="2" type="ORF">QNI16_13570</name>
</gene>
<dbReference type="InterPro" id="IPR052943">
    <property type="entry name" value="TMTC_O-mannosyl-trnsfr"/>
</dbReference>
<dbReference type="PANTHER" id="PTHR44809">
    <property type="match status" value="1"/>
</dbReference>
<name>A0AAE3QLG9_9BACT</name>
<evidence type="ECO:0000313" key="3">
    <source>
        <dbReference type="Proteomes" id="UP001241110"/>
    </source>
</evidence>
<dbReference type="RefSeq" id="WP_313979399.1">
    <property type="nucleotide sequence ID" value="NZ_JASJOS010000005.1"/>
</dbReference>
<feature type="repeat" description="TPR" evidence="1">
    <location>
        <begin position="109"/>
        <end position="142"/>
    </location>
</feature>
<dbReference type="Proteomes" id="UP001241110">
    <property type="component" value="Unassembled WGS sequence"/>
</dbReference>
<accession>A0AAE3QLG9</accession>
<dbReference type="Pfam" id="PF13181">
    <property type="entry name" value="TPR_8"/>
    <property type="match status" value="1"/>
</dbReference>
<organism evidence="2 3">
    <name type="scientific">Xanthocytophaga flava</name>
    <dbReference type="NCBI Taxonomy" id="3048013"/>
    <lineage>
        <taxon>Bacteria</taxon>
        <taxon>Pseudomonadati</taxon>
        <taxon>Bacteroidota</taxon>
        <taxon>Cytophagia</taxon>
        <taxon>Cytophagales</taxon>
        <taxon>Rhodocytophagaceae</taxon>
        <taxon>Xanthocytophaga</taxon>
    </lineage>
</organism>
<dbReference type="AlphaFoldDB" id="A0AAE3QLG9"/>